<dbReference type="NCBIfam" id="TIGR03803">
    <property type="entry name" value="Gloeo_Verruco"/>
    <property type="match status" value="7"/>
</dbReference>
<evidence type="ECO:0000313" key="2">
    <source>
        <dbReference type="EMBL" id="WGL15552.1"/>
    </source>
</evidence>
<protein>
    <recommendedName>
        <fullName evidence="1">Bacterial repeat domain-containing protein</fullName>
    </recommendedName>
</protein>
<name>A0ABY8NAD9_9GAMM</name>
<accession>A0ABY8NAD9</accession>
<dbReference type="Pfam" id="PF18998">
    <property type="entry name" value="Flg_new_2"/>
    <property type="match status" value="1"/>
</dbReference>
<dbReference type="SUPFAM" id="SSF63829">
    <property type="entry name" value="Calcium-dependent phosphotriesterase"/>
    <property type="match status" value="1"/>
</dbReference>
<reference evidence="2 3" key="1">
    <citation type="submission" date="2023-02" db="EMBL/GenBank/DDBJ databases">
        <title>Description and genomic characterization of Microbulbifer bruguierae sp. nov., isolated from the sediment of mangrove plant Bruguiera sexangula.</title>
        <authorList>
            <person name="Long M."/>
        </authorList>
    </citation>
    <scope>NUCLEOTIDE SEQUENCE [LARGE SCALE GENOMIC DNA]</scope>
    <source>
        <strain evidence="2 3">H12</strain>
    </source>
</reference>
<gene>
    <name evidence="2" type="ORF">PVT68_12305</name>
</gene>
<feature type="domain" description="Bacterial repeat" evidence="1">
    <location>
        <begin position="43"/>
        <end position="111"/>
    </location>
</feature>
<organism evidence="2 3">
    <name type="scientific">Microbulbifer bruguierae</name>
    <dbReference type="NCBI Taxonomy" id="3029061"/>
    <lineage>
        <taxon>Bacteria</taxon>
        <taxon>Pseudomonadati</taxon>
        <taxon>Pseudomonadota</taxon>
        <taxon>Gammaproteobacteria</taxon>
        <taxon>Cellvibrionales</taxon>
        <taxon>Microbulbiferaceae</taxon>
        <taxon>Microbulbifer</taxon>
    </lineage>
</organism>
<dbReference type="PROSITE" id="PS51257">
    <property type="entry name" value="PROKAR_LIPOPROTEIN"/>
    <property type="match status" value="1"/>
</dbReference>
<dbReference type="InterPro" id="IPR022519">
    <property type="entry name" value="Gloeo/Verruco_rpt"/>
</dbReference>
<dbReference type="Proteomes" id="UP001236500">
    <property type="component" value="Chromosome"/>
</dbReference>
<evidence type="ECO:0000259" key="1">
    <source>
        <dbReference type="Pfam" id="PF18998"/>
    </source>
</evidence>
<sequence length="609" mass="62399">MKNIGYMILVSLLLVGCGGGSSGSSDNNGGDGDGGGSTRYQVSVSASPAAAGTVTGGGNYDAGSSVTVSAAANAGYSFVDWMEFGEGVASSAEYTFTLSAERSLTANFVANEYRIGGTVSGLVGALVLRNNGGDDLIVEADGSFSFSAPVVHGEGYSVTVAEQPDGQACTVAQGSGAVSAADVTGISVTCIGTVAKSCADYNMDGRAPVVQNDLYMDLASFTRDPSAPYTSGANGEDPRGVLVEGPDGNFYGVTYRGGVPADNGAEYQGYTGEGVVFRLAPDGTLARLHTFNYISGDALYGTKPMGGLVLGSDCQLYGTTYQSGGVSGTNGGTVFRISLEGELTYLAGFQGGNGMSPRERLTLGSDGNFYGTTLAGGAQYGILAQRYQGTVYKLTPDGTLTTLFSFDKENGGTPTGPLVEGDDGYLYGMTRYGGTFDGGTVFKISKAGDFSLLHSFNKELTTLDQEFGLAKGADGNFYGFIQYGGAFNAGGVFRITSQGEYSLLSSFNPVTPELGCNCGIASPNGSLVLAADGFLYGVANIGAAAAGNGSKGAVIRVTHEGDVSPLVYFQDYGNAWTEGLTQGSDGHLYGMSREGGTEDNGLIYRVLLP</sequence>
<keyword evidence="3" id="KW-1185">Reference proteome</keyword>
<dbReference type="InterPro" id="IPR044060">
    <property type="entry name" value="Bacterial_rp_domain"/>
</dbReference>
<dbReference type="EMBL" id="CP118605">
    <property type="protein sequence ID" value="WGL15552.1"/>
    <property type="molecule type" value="Genomic_DNA"/>
</dbReference>
<proteinExistence type="predicted"/>
<dbReference type="RefSeq" id="WP_280318466.1">
    <property type="nucleotide sequence ID" value="NZ_CP118605.1"/>
</dbReference>
<evidence type="ECO:0000313" key="3">
    <source>
        <dbReference type="Proteomes" id="UP001236500"/>
    </source>
</evidence>